<proteinExistence type="predicted"/>
<dbReference type="EMBL" id="GBXM01010520">
    <property type="protein sequence ID" value="JAH98057.1"/>
    <property type="molecule type" value="Transcribed_RNA"/>
</dbReference>
<reference evidence="1" key="1">
    <citation type="submission" date="2014-11" db="EMBL/GenBank/DDBJ databases">
        <authorList>
            <person name="Amaro Gonzalez C."/>
        </authorList>
    </citation>
    <scope>NUCLEOTIDE SEQUENCE</scope>
</reference>
<accession>A0A0E9X5P9</accession>
<organism evidence="1">
    <name type="scientific">Anguilla anguilla</name>
    <name type="common">European freshwater eel</name>
    <name type="synonym">Muraena anguilla</name>
    <dbReference type="NCBI Taxonomy" id="7936"/>
    <lineage>
        <taxon>Eukaryota</taxon>
        <taxon>Metazoa</taxon>
        <taxon>Chordata</taxon>
        <taxon>Craniata</taxon>
        <taxon>Vertebrata</taxon>
        <taxon>Euteleostomi</taxon>
        <taxon>Actinopterygii</taxon>
        <taxon>Neopterygii</taxon>
        <taxon>Teleostei</taxon>
        <taxon>Anguilliformes</taxon>
        <taxon>Anguillidae</taxon>
        <taxon>Anguilla</taxon>
    </lineage>
</organism>
<name>A0A0E9X5P9_ANGAN</name>
<reference evidence="1" key="2">
    <citation type="journal article" date="2015" name="Fish Shellfish Immunol.">
        <title>Early steps in the European eel (Anguilla anguilla)-Vibrio vulnificus interaction in the gills: Role of the RtxA13 toxin.</title>
        <authorList>
            <person name="Callol A."/>
            <person name="Pajuelo D."/>
            <person name="Ebbesson L."/>
            <person name="Teles M."/>
            <person name="MacKenzie S."/>
            <person name="Amaro C."/>
        </authorList>
    </citation>
    <scope>NUCLEOTIDE SEQUENCE</scope>
</reference>
<dbReference type="AlphaFoldDB" id="A0A0E9X5P9"/>
<protein>
    <submittedName>
        <fullName evidence="1">Uncharacterized protein</fullName>
    </submittedName>
</protein>
<sequence>MHFIYIMFCHQEQYASLKCHHLLLSEIVQQDPNHSGLHILFMWSNEIAYIAFLTLPTSGTHLWFDESFDFSKFKTI</sequence>
<evidence type="ECO:0000313" key="1">
    <source>
        <dbReference type="EMBL" id="JAH98057.1"/>
    </source>
</evidence>